<dbReference type="SUPFAM" id="SSF51395">
    <property type="entry name" value="FMN-linked oxidoreductases"/>
    <property type="match status" value="1"/>
</dbReference>
<dbReference type="AlphaFoldDB" id="A0AAD3TKX7"/>
<reference evidence="2" key="1">
    <citation type="submission" date="2023-05" db="EMBL/GenBank/DDBJ databases">
        <title>Nepenthes gracilis genome sequencing.</title>
        <authorList>
            <person name="Fukushima K."/>
        </authorList>
    </citation>
    <scope>NUCLEOTIDE SEQUENCE</scope>
    <source>
        <strain evidence="2">SING2019-196</strain>
    </source>
</reference>
<protein>
    <recommendedName>
        <fullName evidence="1">Glutamate synthase central-N domain-containing protein</fullName>
    </recommendedName>
</protein>
<comment type="caution">
    <text evidence="2">The sequence shown here is derived from an EMBL/GenBank/DDBJ whole genome shotgun (WGS) entry which is preliminary data.</text>
</comment>
<accession>A0AAD3TKX7</accession>
<evidence type="ECO:0000313" key="2">
    <source>
        <dbReference type="EMBL" id="GMH30848.1"/>
    </source>
</evidence>
<sequence>MSDRRAKIGGFLHSGQISYLIFLTHLSLIKPITIKYYGHGKHGHPWSIGLRIKTHKQGSCWLVAVEALEMLQLPMAKDGTEALGSTGNDGPMAGMSDKEKLSFEHFKQMFAPVTSSPNDPSRERIVTTLECMIGPEGDLTETTEEQCHRLSLE</sequence>
<organism evidence="2 3">
    <name type="scientific">Nepenthes gracilis</name>
    <name type="common">Slender pitcher plant</name>
    <dbReference type="NCBI Taxonomy" id="150966"/>
    <lineage>
        <taxon>Eukaryota</taxon>
        <taxon>Viridiplantae</taxon>
        <taxon>Streptophyta</taxon>
        <taxon>Embryophyta</taxon>
        <taxon>Tracheophyta</taxon>
        <taxon>Spermatophyta</taxon>
        <taxon>Magnoliopsida</taxon>
        <taxon>eudicotyledons</taxon>
        <taxon>Gunneridae</taxon>
        <taxon>Pentapetalae</taxon>
        <taxon>Caryophyllales</taxon>
        <taxon>Nepenthaceae</taxon>
        <taxon>Nepenthes</taxon>
    </lineage>
</organism>
<proteinExistence type="predicted"/>
<gene>
    <name evidence="2" type="ORF">Nepgr_032691</name>
</gene>
<dbReference type="EMBL" id="BSYO01000039">
    <property type="protein sequence ID" value="GMH30848.1"/>
    <property type="molecule type" value="Genomic_DNA"/>
</dbReference>
<evidence type="ECO:0000259" key="1">
    <source>
        <dbReference type="Pfam" id="PF04898"/>
    </source>
</evidence>
<dbReference type="Gene3D" id="3.20.20.70">
    <property type="entry name" value="Aldolase class I"/>
    <property type="match status" value="1"/>
</dbReference>
<feature type="domain" description="Glutamate synthase central-N" evidence="1">
    <location>
        <begin position="64"/>
        <end position="153"/>
    </location>
</feature>
<dbReference type="InterPro" id="IPR013785">
    <property type="entry name" value="Aldolase_TIM"/>
</dbReference>
<dbReference type="Proteomes" id="UP001279734">
    <property type="component" value="Unassembled WGS sequence"/>
</dbReference>
<dbReference type="Pfam" id="PF04898">
    <property type="entry name" value="Glu_syn_central"/>
    <property type="match status" value="1"/>
</dbReference>
<dbReference type="InterPro" id="IPR006982">
    <property type="entry name" value="Glu_synth_centr_N"/>
</dbReference>
<name>A0AAD3TKX7_NEPGR</name>
<evidence type="ECO:0000313" key="3">
    <source>
        <dbReference type="Proteomes" id="UP001279734"/>
    </source>
</evidence>
<keyword evidence="3" id="KW-1185">Reference proteome</keyword>
<dbReference type="GO" id="GO:0015930">
    <property type="term" value="F:glutamate synthase activity"/>
    <property type="evidence" value="ECO:0007669"/>
    <property type="project" value="InterPro"/>
</dbReference>